<feature type="region of interest" description="Disordered" evidence="1">
    <location>
        <begin position="16"/>
        <end position="45"/>
    </location>
</feature>
<reference evidence="2 3" key="1">
    <citation type="journal article" date="2018" name="Front. Plant Sci.">
        <title>Red Clover (Trifolium pratense) and Zigzag Clover (T. medium) - A Picture of Genomic Similarities and Differences.</title>
        <authorList>
            <person name="Dluhosova J."/>
            <person name="Istvanek J."/>
            <person name="Nedelnik J."/>
            <person name="Repkova J."/>
        </authorList>
    </citation>
    <scope>NUCLEOTIDE SEQUENCE [LARGE SCALE GENOMIC DNA]</scope>
    <source>
        <strain evidence="3">cv. 10/8</strain>
        <tissue evidence="2">Leaf</tissue>
    </source>
</reference>
<dbReference type="EMBL" id="LXQA010143545">
    <property type="protein sequence ID" value="MCI24783.1"/>
    <property type="molecule type" value="Genomic_DNA"/>
</dbReference>
<sequence>RKRCSNSYWKKEYLQRDRPGGSSKYKWKNKPADEATSRISSLAQL</sequence>
<evidence type="ECO:0000313" key="2">
    <source>
        <dbReference type="EMBL" id="MCI24783.1"/>
    </source>
</evidence>
<comment type="caution">
    <text evidence="2">The sequence shown here is derived from an EMBL/GenBank/DDBJ whole genome shotgun (WGS) entry which is preliminary data.</text>
</comment>
<accession>A0A392QK51</accession>
<feature type="non-terminal residue" evidence="2">
    <location>
        <position position="1"/>
    </location>
</feature>
<organism evidence="2 3">
    <name type="scientific">Trifolium medium</name>
    <dbReference type="NCBI Taxonomy" id="97028"/>
    <lineage>
        <taxon>Eukaryota</taxon>
        <taxon>Viridiplantae</taxon>
        <taxon>Streptophyta</taxon>
        <taxon>Embryophyta</taxon>
        <taxon>Tracheophyta</taxon>
        <taxon>Spermatophyta</taxon>
        <taxon>Magnoliopsida</taxon>
        <taxon>eudicotyledons</taxon>
        <taxon>Gunneridae</taxon>
        <taxon>Pentapetalae</taxon>
        <taxon>rosids</taxon>
        <taxon>fabids</taxon>
        <taxon>Fabales</taxon>
        <taxon>Fabaceae</taxon>
        <taxon>Papilionoideae</taxon>
        <taxon>50 kb inversion clade</taxon>
        <taxon>NPAAA clade</taxon>
        <taxon>Hologalegina</taxon>
        <taxon>IRL clade</taxon>
        <taxon>Trifolieae</taxon>
        <taxon>Trifolium</taxon>
    </lineage>
</organism>
<dbReference type="AlphaFoldDB" id="A0A392QK51"/>
<keyword evidence="3" id="KW-1185">Reference proteome</keyword>
<evidence type="ECO:0000313" key="3">
    <source>
        <dbReference type="Proteomes" id="UP000265520"/>
    </source>
</evidence>
<dbReference type="Proteomes" id="UP000265520">
    <property type="component" value="Unassembled WGS sequence"/>
</dbReference>
<protein>
    <submittedName>
        <fullName evidence="2">Uncharacterized protein</fullName>
    </submittedName>
</protein>
<evidence type="ECO:0000256" key="1">
    <source>
        <dbReference type="SAM" id="MobiDB-lite"/>
    </source>
</evidence>
<name>A0A392QK51_9FABA</name>
<proteinExistence type="predicted"/>